<dbReference type="Proteomes" id="UP000046395">
    <property type="component" value="Unassembled WGS sequence"/>
</dbReference>
<keyword evidence="1" id="KW-1185">Reference proteome</keyword>
<reference evidence="2" key="1">
    <citation type="submission" date="2019-12" db="UniProtKB">
        <authorList>
            <consortium name="WormBaseParasite"/>
        </authorList>
    </citation>
    <scope>IDENTIFICATION</scope>
</reference>
<dbReference type="WBParaSite" id="TMUE_3000014457.1">
    <property type="protein sequence ID" value="TMUE_3000014457.1"/>
    <property type="gene ID" value="WBGene00302943"/>
</dbReference>
<evidence type="ECO:0000313" key="1">
    <source>
        <dbReference type="Proteomes" id="UP000046395"/>
    </source>
</evidence>
<proteinExistence type="predicted"/>
<dbReference type="AlphaFoldDB" id="A0A5S6R5H0"/>
<sequence>MPITLDDTIQFALSGDQLEQSSRTTVRTTKESLCGYEWYVECRTSEQDGQKEFLLLAVPCDDCGDFELLVDYELTVSIDDVQAKLVVDRELINCRYGSMDYCPMVLRVAVGPASADRTTSGCSLLARIIVHELLTVKRDDLTVETEQDGFIFSAATKMFYVDLRYLAGLGPGKFADLFERAKRGLRRMVVLSASPEELDVFLTALCRYGRPVITGRNWFTVFCLARDFRADSVIRLCEAFLINAKAIHIVRKLEYAIQYNMRHLDAFVVREVQRDGQNALELLYQYLETNGEELSQMHPRVLRTFGVFDEYVLL</sequence>
<accession>A0A5S6R5H0</accession>
<evidence type="ECO:0000313" key="2">
    <source>
        <dbReference type="WBParaSite" id="TMUE_3000014457.1"/>
    </source>
</evidence>
<protein>
    <submittedName>
        <fullName evidence="2">BTB domain-containing protein</fullName>
    </submittedName>
</protein>
<name>A0A5S6R5H0_TRIMR</name>
<dbReference type="STRING" id="70415.A0A5S6R5H0"/>
<organism evidence="1 2">
    <name type="scientific">Trichuris muris</name>
    <name type="common">Mouse whipworm</name>
    <dbReference type="NCBI Taxonomy" id="70415"/>
    <lineage>
        <taxon>Eukaryota</taxon>
        <taxon>Metazoa</taxon>
        <taxon>Ecdysozoa</taxon>
        <taxon>Nematoda</taxon>
        <taxon>Enoplea</taxon>
        <taxon>Dorylaimia</taxon>
        <taxon>Trichinellida</taxon>
        <taxon>Trichuridae</taxon>
        <taxon>Trichuris</taxon>
    </lineage>
</organism>